<evidence type="ECO:0000313" key="2">
    <source>
        <dbReference type="Proteomes" id="UP000091979"/>
    </source>
</evidence>
<organism evidence="1 2">
    <name type="scientific">Halodesulfovibrio spirochaetisodalis</name>
    <dbReference type="NCBI Taxonomy" id="1560234"/>
    <lineage>
        <taxon>Bacteria</taxon>
        <taxon>Pseudomonadati</taxon>
        <taxon>Thermodesulfobacteriota</taxon>
        <taxon>Desulfovibrionia</taxon>
        <taxon>Desulfovibrionales</taxon>
        <taxon>Desulfovibrionaceae</taxon>
        <taxon>Halodesulfovibrio</taxon>
    </lineage>
</organism>
<evidence type="ECO:0000313" key="1">
    <source>
        <dbReference type="EMBL" id="OBQ54071.1"/>
    </source>
</evidence>
<dbReference type="Proteomes" id="UP000091979">
    <property type="component" value="Unassembled WGS sequence"/>
</dbReference>
<name>A0A1B7XFL6_9BACT</name>
<sequence length="125" mass="14180">MRVKPMGELISVLSEEAEKVGKLESLAEELVQDSTNLQRYRAVLEEKARVLAGLAQRARPITKKMPEEDAAPLQHMLNKFSQSAATSLRIGSPFYMSALLYPQDHQQGQPNDLEIFIEQLRQMQQ</sequence>
<accession>A0A1B7XFL6</accession>
<reference evidence="1 2" key="1">
    <citation type="submission" date="2015-01" db="EMBL/GenBank/DDBJ databases">
        <title>Desulfovibrio sp. JC271 draft genome sequence.</title>
        <authorList>
            <person name="Shivani Y."/>
            <person name="Subhash Y."/>
            <person name="Sasikala C."/>
            <person name="Ramana C.V."/>
        </authorList>
    </citation>
    <scope>NUCLEOTIDE SEQUENCE [LARGE SCALE GENOMIC DNA]</scope>
    <source>
        <strain evidence="1 2">JC271</strain>
    </source>
</reference>
<dbReference type="PATRIC" id="fig|1560234.3.peg.3233"/>
<dbReference type="AlphaFoldDB" id="A0A1B7XFL6"/>
<dbReference type="EMBL" id="JXMS01000008">
    <property type="protein sequence ID" value="OBQ54071.1"/>
    <property type="molecule type" value="Genomic_DNA"/>
</dbReference>
<protein>
    <submittedName>
        <fullName evidence="1">Uncharacterized protein</fullName>
    </submittedName>
</protein>
<keyword evidence="2" id="KW-1185">Reference proteome</keyword>
<proteinExistence type="predicted"/>
<comment type="caution">
    <text evidence="1">The sequence shown here is derived from an EMBL/GenBank/DDBJ whole genome shotgun (WGS) entry which is preliminary data.</text>
</comment>
<gene>
    <name evidence="1" type="ORF">SP90_06290</name>
</gene>